<feature type="domain" description="F-box" evidence="1">
    <location>
        <begin position="17"/>
        <end position="48"/>
    </location>
</feature>
<sequence length="219" mass="23920">MKKSPGGMDEDMWASPPTDLLVEIFCRLEASDVVHCACACKPWRRAIIGNAWSLLPRPDAFNPNLLLGFFYQYWHIGRVIDVRLPGLFESALAVPPPAGCETSLLSYRPAPPPPASTCRHSTGCCRRAMASSCSRACMWIISACATPCLGTARSSPTRRRSWLWLVSSYDLSPSDELGVRIVAVQAEEIDDGHSLLALGYQIFSRTSNTGEAGAWGRSS</sequence>
<dbReference type="PANTHER" id="PTHR35828:SF16">
    <property type="entry name" value="F-BOX DOMAIN-CONTAINING PROTEIN"/>
    <property type="match status" value="1"/>
</dbReference>
<dbReference type="Proteomes" id="UP000095767">
    <property type="component" value="Unassembled WGS sequence"/>
</dbReference>
<dbReference type="InterPro" id="IPR001810">
    <property type="entry name" value="F-box_dom"/>
</dbReference>
<dbReference type="Gene3D" id="1.20.1280.50">
    <property type="match status" value="1"/>
</dbReference>
<proteinExistence type="predicted"/>
<protein>
    <recommendedName>
        <fullName evidence="1">F-box domain-containing protein</fullName>
    </recommendedName>
</protein>
<evidence type="ECO:0000313" key="2">
    <source>
        <dbReference type="EMBL" id="OEL29677.1"/>
    </source>
</evidence>
<dbReference type="SUPFAM" id="SSF81383">
    <property type="entry name" value="F-box domain"/>
    <property type="match status" value="1"/>
</dbReference>
<dbReference type="CDD" id="cd09917">
    <property type="entry name" value="F-box_SF"/>
    <property type="match status" value="1"/>
</dbReference>
<accession>A0A1E5VX58</accession>
<comment type="caution">
    <text evidence="2">The sequence shown here is derived from an EMBL/GenBank/DDBJ whole genome shotgun (WGS) entry which is preliminary data.</text>
</comment>
<dbReference type="OrthoDB" id="623820at2759"/>
<keyword evidence="3" id="KW-1185">Reference proteome</keyword>
<name>A0A1E5VX58_9POAL</name>
<dbReference type="InterPro" id="IPR036047">
    <property type="entry name" value="F-box-like_dom_sf"/>
</dbReference>
<dbReference type="EMBL" id="LWDX02027080">
    <property type="protein sequence ID" value="OEL29677.1"/>
    <property type="molecule type" value="Genomic_DNA"/>
</dbReference>
<dbReference type="Pfam" id="PF12937">
    <property type="entry name" value="F-box-like"/>
    <property type="match status" value="1"/>
</dbReference>
<organism evidence="2 3">
    <name type="scientific">Dichanthelium oligosanthes</name>
    <dbReference type="NCBI Taxonomy" id="888268"/>
    <lineage>
        <taxon>Eukaryota</taxon>
        <taxon>Viridiplantae</taxon>
        <taxon>Streptophyta</taxon>
        <taxon>Embryophyta</taxon>
        <taxon>Tracheophyta</taxon>
        <taxon>Spermatophyta</taxon>
        <taxon>Magnoliopsida</taxon>
        <taxon>Liliopsida</taxon>
        <taxon>Poales</taxon>
        <taxon>Poaceae</taxon>
        <taxon>PACMAD clade</taxon>
        <taxon>Panicoideae</taxon>
        <taxon>Panicodae</taxon>
        <taxon>Paniceae</taxon>
        <taxon>Dichantheliinae</taxon>
        <taxon>Dichanthelium</taxon>
    </lineage>
</organism>
<reference evidence="2 3" key="1">
    <citation type="submission" date="2016-09" db="EMBL/GenBank/DDBJ databases">
        <title>The draft genome of Dichanthelium oligosanthes: A C3 panicoid grass species.</title>
        <authorList>
            <person name="Studer A.J."/>
            <person name="Schnable J.C."/>
            <person name="Brutnell T.P."/>
        </authorList>
    </citation>
    <scope>NUCLEOTIDE SEQUENCE [LARGE SCALE GENOMIC DNA]</scope>
    <source>
        <strain evidence="3">cv. Kellogg 1175</strain>
        <tissue evidence="2">Leaf</tissue>
    </source>
</reference>
<gene>
    <name evidence="2" type="ORF">BAE44_0009305</name>
</gene>
<dbReference type="PANTHER" id="PTHR35828">
    <property type="entry name" value="OS08G0203800 PROTEIN-RELATED"/>
    <property type="match status" value="1"/>
</dbReference>
<evidence type="ECO:0000259" key="1">
    <source>
        <dbReference type="Pfam" id="PF12937"/>
    </source>
</evidence>
<dbReference type="AlphaFoldDB" id="A0A1E5VX58"/>
<evidence type="ECO:0000313" key="3">
    <source>
        <dbReference type="Proteomes" id="UP000095767"/>
    </source>
</evidence>